<dbReference type="STRING" id="1670800.BSQ44_04260"/>
<evidence type="ECO:0000313" key="2">
    <source>
        <dbReference type="EMBL" id="APH70687.1"/>
    </source>
</evidence>
<proteinExistence type="predicted"/>
<dbReference type="AlphaFoldDB" id="A0A1L3SMP6"/>
<feature type="domain" description="MaoC-like" evidence="1">
    <location>
        <begin position="22"/>
        <end position="104"/>
    </location>
</feature>
<sequence length="138" mass="14590">MATDLSKAQVGDELPAVEFGPYSRKLLALYAGASGDHNDIHIDTDFARAAGLGDVFAQGMLSMAPYARVVTDWAGLDRLESLETRFMSITPLGANGRFTGRVVERFEADGVPKLRVALAAHIDGGVQTLGGEAIVRAG</sequence>
<dbReference type="Gene3D" id="3.10.129.10">
    <property type="entry name" value="Hotdog Thioesterase"/>
    <property type="match status" value="1"/>
</dbReference>
<dbReference type="SUPFAM" id="SSF54637">
    <property type="entry name" value="Thioesterase/thiol ester dehydrase-isomerase"/>
    <property type="match status" value="1"/>
</dbReference>
<evidence type="ECO:0000313" key="3">
    <source>
        <dbReference type="Proteomes" id="UP000182840"/>
    </source>
</evidence>
<organism evidence="2 3">
    <name type="scientific">Aquibium oceanicum</name>
    <dbReference type="NCBI Taxonomy" id="1670800"/>
    <lineage>
        <taxon>Bacteria</taxon>
        <taxon>Pseudomonadati</taxon>
        <taxon>Pseudomonadota</taxon>
        <taxon>Alphaproteobacteria</taxon>
        <taxon>Hyphomicrobiales</taxon>
        <taxon>Phyllobacteriaceae</taxon>
        <taxon>Aquibium</taxon>
    </lineage>
</organism>
<gene>
    <name evidence="2" type="ORF">BSQ44_04260</name>
</gene>
<dbReference type="OrthoDB" id="9800237at2"/>
<dbReference type="Proteomes" id="UP000182840">
    <property type="component" value="Chromosome"/>
</dbReference>
<reference evidence="3" key="1">
    <citation type="submission" date="2016-11" db="EMBL/GenBank/DDBJ databases">
        <title>Mesorhizobium oceanicum sp. nov., isolated from deep seawater in South China Sea.</title>
        <authorList>
            <person name="Fu G.-Y."/>
        </authorList>
    </citation>
    <scope>NUCLEOTIDE SEQUENCE [LARGE SCALE GENOMIC DNA]</scope>
    <source>
        <strain evidence="3">B7</strain>
    </source>
</reference>
<dbReference type="InterPro" id="IPR029069">
    <property type="entry name" value="HotDog_dom_sf"/>
</dbReference>
<keyword evidence="3" id="KW-1185">Reference proteome</keyword>
<dbReference type="KEGG" id="meso:BSQ44_04260"/>
<evidence type="ECO:0000259" key="1">
    <source>
        <dbReference type="Pfam" id="PF01575"/>
    </source>
</evidence>
<protein>
    <recommendedName>
        <fullName evidence="1">MaoC-like domain-containing protein</fullName>
    </recommendedName>
</protein>
<dbReference type="InterPro" id="IPR002539">
    <property type="entry name" value="MaoC-like_dom"/>
</dbReference>
<accession>A0A1L3SMP6</accession>
<dbReference type="Pfam" id="PF01575">
    <property type="entry name" value="MaoC_dehydratas"/>
    <property type="match status" value="1"/>
</dbReference>
<dbReference type="EMBL" id="CP018171">
    <property type="protein sequence ID" value="APH70687.1"/>
    <property type="molecule type" value="Genomic_DNA"/>
</dbReference>
<dbReference type="RefSeq" id="WP_072602096.1">
    <property type="nucleotide sequence ID" value="NZ_CP018171.1"/>
</dbReference>
<name>A0A1L3SMP6_9HYPH</name>